<dbReference type="Proteomes" id="UP000221980">
    <property type="component" value="Unassembled WGS sequence"/>
</dbReference>
<dbReference type="AlphaFoldDB" id="A0A2D0JUT6"/>
<name>A0A2D0JUT6_9GAMM</name>
<gene>
    <name evidence="1" type="ORF">Xmir_00999</name>
</gene>
<reference evidence="1 2" key="1">
    <citation type="journal article" date="2017" name="Nat. Microbiol.">
        <title>Natural product diversity associated with the nematode symbionts Photorhabdus and Xenorhabdus.</title>
        <authorList>
            <person name="Tobias N.J."/>
            <person name="Wolff H."/>
            <person name="Djahanschiri B."/>
            <person name="Grundmann F."/>
            <person name="Kronenwerth M."/>
            <person name="Shi Y.M."/>
            <person name="Simonyi S."/>
            <person name="Grun P."/>
            <person name="Shapiro-Ilan D."/>
            <person name="Pidot S.J."/>
            <person name="Stinear T.P."/>
            <person name="Ebersberger I."/>
            <person name="Bode H.B."/>
        </authorList>
    </citation>
    <scope>NUCLEOTIDE SEQUENCE [LARGE SCALE GENOMIC DNA]</scope>
    <source>
        <strain evidence="1 2">DSM 17902</strain>
    </source>
</reference>
<comment type="caution">
    <text evidence="1">The sequence shown here is derived from an EMBL/GenBank/DDBJ whole genome shotgun (WGS) entry which is preliminary data.</text>
</comment>
<evidence type="ECO:0000313" key="2">
    <source>
        <dbReference type="Proteomes" id="UP000221980"/>
    </source>
</evidence>
<sequence>MRIDLYFISVVTRESIIDSGRKHTLLTVIEQIQPDINSKPLQPSSYSVRSTNAVHKKEEHSSPWIKKYFEEFTKIRRKF</sequence>
<organism evidence="1 2">
    <name type="scientific">Xenorhabdus miraniensis</name>
    <dbReference type="NCBI Taxonomy" id="351674"/>
    <lineage>
        <taxon>Bacteria</taxon>
        <taxon>Pseudomonadati</taxon>
        <taxon>Pseudomonadota</taxon>
        <taxon>Gammaproteobacteria</taxon>
        <taxon>Enterobacterales</taxon>
        <taxon>Morganellaceae</taxon>
        <taxon>Xenorhabdus</taxon>
    </lineage>
</organism>
<accession>A0A2D0JUT6</accession>
<evidence type="ECO:0000313" key="1">
    <source>
        <dbReference type="EMBL" id="PHM50108.1"/>
    </source>
</evidence>
<dbReference type="EMBL" id="NITZ01000003">
    <property type="protein sequence ID" value="PHM50108.1"/>
    <property type="molecule type" value="Genomic_DNA"/>
</dbReference>
<protein>
    <submittedName>
        <fullName evidence="1">Uncharacterized protein</fullName>
    </submittedName>
</protein>
<keyword evidence="2" id="KW-1185">Reference proteome</keyword>
<proteinExistence type="predicted"/>